<accession>A0A6P6R628</accession>
<protein>
    <submittedName>
        <fullName evidence="8">Protein lifeguard 1-like</fullName>
    </submittedName>
</protein>
<evidence type="ECO:0000256" key="2">
    <source>
        <dbReference type="ARBA" id="ARBA00022692"/>
    </source>
</evidence>
<keyword evidence="7" id="KW-1185">Reference proteome</keyword>
<comment type="subcellular location">
    <subcellularLocation>
        <location evidence="1">Membrane</location>
        <topology evidence="1">Multi-pass membrane protein</topology>
    </subcellularLocation>
</comment>
<evidence type="ECO:0000256" key="3">
    <source>
        <dbReference type="ARBA" id="ARBA00022989"/>
    </source>
</evidence>
<dbReference type="GO" id="GO:0005783">
    <property type="term" value="C:endoplasmic reticulum"/>
    <property type="evidence" value="ECO:0007669"/>
    <property type="project" value="TreeGrafter"/>
</dbReference>
<keyword evidence="4 6" id="KW-0472">Membrane</keyword>
<evidence type="ECO:0000313" key="7">
    <source>
        <dbReference type="Proteomes" id="UP000515129"/>
    </source>
</evidence>
<dbReference type="Proteomes" id="UP000515129">
    <property type="component" value="Chromosome 16"/>
</dbReference>
<dbReference type="PANTHER" id="PTHR23291:SF77">
    <property type="entry name" value="GLUTAMATE RECEPTOR, IONOTROPIC, N-METHYL D-ASPARTATE-ASSOCIATED PROTEIN 1B (GLUTAMATE BINDING) ISOFORM X1"/>
    <property type="match status" value="1"/>
</dbReference>
<evidence type="ECO:0000256" key="1">
    <source>
        <dbReference type="ARBA" id="ARBA00004141"/>
    </source>
</evidence>
<feature type="transmembrane region" description="Helical" evidence="6">
    <location>
        <begin position="223"/>
        <end position="241"/>
    </location>
</feature>
<feature type="transmembrane region" description="Helical" evidence="6">
    <location>
        <begin position="253"/>
        <end position="272"/>
    </location>
</feature>
<dbReference type="InterPro" id="IPR006214">
    <property type="entry name" value="Bax_inhibitor_1-related"/>
</dbReference>
<feature type="transmembrane region" description="Helical" evidence="6">
    <location>
        <begin position="165"/>
        <end position="184"/>
    </location>
</feature>
<proteinExistence type="predicted"/>
<gene>
    <name evidence="8" type="primary">LOC113116756</name>
</gene>
<dbReference type="GeneID" id="113116756"/>
<dbReference type="GO" id="GO:2001234">
    <property type="term" value="P:negative regulation of apoptotic signaling pathway"/>
    <property type="evidence" value="ECO:0007669"/>
    <property type="project" value="TreeGrafter"/>
</dbReference>
<feature type="transmembrane region" description="Helical" evidence="6">
    <location>
        <begin position="312"/>
        <end position="331"/>
    </location>
</feature>
<reference evidence="8" key="1">
    <citation type="submission" date="2025-08" db="UniProtKB">
        <authorList>
            <consortium name="RefSeq"/>
        </authorList>
    </citation>
    <scope>IDENTIFICATION</scope>
    <source>
        <strain evidence="8">Wakin</strain>
        <tissue evidence="8">Muscle</tissue>
    </source>
</reference>
<dbReference type="OrthoDB" id="7933078at2759"/>
<sequence length="382" mass="43093">MAQSQSGYTAFGNPPLVSGVDQPPSYDAGIPHGALDAGVPVVVPVGLPYPPPTAFGNPMSGQGGSGYPPQPYPQAAPHMTDSYSSGPYGQPLPYEVAMVEPGQSDPPPDYENEEFEGPGLDDKAVRRMFIRKVFSVLSLQLAITVGFVALFTFERNVKLFVNRNVWTYWVGYVIFLVPYLVILCCGEFRRKHPWNLICLSILTLAMSYMVGVVSSFYDTDIVMMAIGITVLVCFTVIIFSLQTKYDFTTCYGVLFVCSIVMLFFGILCMFLYNRILDLIYSAMGALMFTCFLAVDTQMLLGNKTLSLNPEEYVYAALTLYMDIIQIFLYLLRLFGRRNVHRWRKKCMRLVTDFYAFCFSFKKGIKTFYQQILKKEVKFVTDQ</sequence>
<dbReference type="CDD" id="cd10428">
    <property type="entry name" value="LFG_like"/>
    <property type="match status" value="1"/>
</dbReference>
<dbReference type="GO" id="GO:0005794">
    <property type="term" value="C:Golgi apparatus"/>
    <property type="evidence" value="ECO:0007669"/>
    <property type="project" value="TreeGrafter"/>
</dbReference>
<dbReference type="KEGG" id="caua:113116756"/>
<feature type="transmembrane region" description="Helical" evidence="6">
    <location>
        <begin position="196"/>
        <end position="217"/>
    </location>
</feature>
<dbReference type="Pfam" id="PF01027">
    <property type="entry name" value="Bax1-I"/>
    <property type="match status" value="1"/>
</dbReference>
<keyword evidence="2 6" id="KW-0812">Transmembrane</keyword>
<name>A0A6P6R628_CARAU</name>
<keyword evidence="3 6" id="KW-1133">Transmembrane helix</keyword>
<evidence type="ECO:0000313" key="8">
    <source>
        <dbReference type="RefSeq" id="XP_026140876.1"/>
    </source>
</evidence>
<feature type="transmembrane region" description="Helical" evidence="6">
    <location>
        <begin position="133"/>
        <end position="153"/>
    </location>
</feature>
<evidence type="ECO:0000256" key="5">
    <source>
        <dbReference type="SAM" id="MobiDB-lite"/>
    </source>
</evidence>
<evidence type="ECO:0000256" key="4">
    <source>
        <dbReference type="ARBA" id="ARBA00023136"/>
    </source>
</evidence>
<dbReference type="PANTHER" id="PTHR23291">
    <property type="entry name" value="BAX INHIBITOR-RELATED"/>
    <property type="match status" value="1"/>
</dbReference>
<dbReference type="GO" id="GO:0016020">
    <property type="term" value="C:membrane"/>
    <property type="evidence" value="ECO:0007669"/>
    <property type="project" value="UniProtKB-SubCell"/>
</dbReference>
<feature type="region of interest" description="Disordered" evidence="5">
    <location>
        <begin position="1"/>
        <end position="33"/>
    </location>
</feature>
<evidence type="ECO:0000256" key="6">
    <source>
        <dbReference type="SAM" id="Phobius"/>
    </source>
</evidence>
<organism evidence="7 8">
    <name type="scientific">Carassius auratus</name>
    <name type="common">Goldfish</name>
    <dbReference type="NCBI Taxonomy" id="7957"/>
    <lineage>
        <taxon>Eukaryota</taxon>
        <taxon>Metazoa</taxon>
        <taxon>Chordata</taxon>
        <taxon>Craniata</taxon>
        <taxon>Vertebrata</taxon>
        <taxon>Euteleostomi</taxon>
        <taxon>Actinopterygii</taxon>
        <taxon>Neopterygii</taxon>
        <taxon>Teleostei</taxon>
        <taxon>Ostariophysi</taxon>
        <taxon>Cypriniformes</taxon>
        <taxon>Cyprinidae</taxon>
        <taxon>Cyprininae</taxon>
        <taxon>Carassius</taxon>
    </lineage>
</organism>
<dbReference type="RefSeq" id="XP_026140876.1">
    <property type="nucleotide sequence ID" value="XM_026285091.1"/>
</dbReference>
<dbReference type="AlphaFoldDB" id="A0A6P6R628"/>